<feature type="signal peptide" evidence="1">
    <location>
        <begin position="1"/>
        <end position="27"/>
    </location>
</feature>
<accession>A0A317PGG7</accession>
<dbReference type="Proteomes" id="UP000246352">
    <property type="component" value="Unassembled WGS sequence"/>
</dbReference>
<keyword evidence="1" id="KW-0732">Signal</keyword>
<sequence>MMVRTARQFAAAACVLTFSLLAPGSVAAQSADEAEAPAAVVEPRVPPPYDARLLRLAEIIGSIDYLRNLCRNGGETEWRASMQALLDGETADEPDRHAKLTAGFNRGYRTFASVYTTCTAAAVAADERYRREGATLAAEIVARYGN</sequence>
<dbReference type="InterPro" id="IPR012645">
    <property type="entry name" value="CHP02301"/>
</dbReference>
<organism evidence="2 3">
    <name type="scientific">Hoeflea marina</name>
    <dbReference type="NCBI Taxonomy" id="274592"/>
    <lineage>
        <taxon>Bacteria</taxon>
        <taxon>Pseudomonadati</taxon>
        <taxon>Pseudomonadota</taxon>
        <taxon>Alphaproteobacteria</taxon>
        <taxon>Hyphomicrobiales</taxon>
        <taxon>Rhizobiaceae</taxon>
        <taxon>Hoeflea</taxon>
    </lineage>
</organism>
<comment type="caution">
    <text evidence="2">The sequence shown here is derived from an EMBL/GenBank/DDBJ whole genome shotgun (WGS) entry which is preliminary data.</text>
</comment>
<evidence type="ECO:0000313" key="2">
    <source>
        <dbReference type="EMBL" id="PWV98752.1"/>
    </source>
</evidence>
<dbReference type="Pfam" id="PF09539">
    <property type="entry name" value="DUF2385"/>
    <property type="match status" value="1"/>
</dbReference>
<gene>
    <name evidence="2" type="ORF">DFR52_10441</name>
</gene>
<name>A0A317PGG7_9HYPH</name>
<keyword evidence="3" id="KW-1185">Reference proteome</keyword>
<protein>
    <submittedName>
        <fullName evidence="2">Uncharacterized protein (TIGR02301 family)</fullName>
    </submittedName>
</protein>
<evidence type="ECO:0000313" key="3">
    <source>
        <dbReference type="Proteomes" id="UP000246352"/>
    </source>
</evidence>
<dbReference type="EMBL" id="QGTR01000004">
    <property type="protein sequence ID" value="PWV98752.1"/>
    <property type="molecule type" value="Genomic_DNA"/>
</dbReference>
<proteinExistence type="predicted"/>
<reference evidence="2 3" key="1">
    <citation type="submission" date="2018-05" db="EMBL/GenBank/DDBJ databases">
        <title>Genomic Encyclopedia of Type Strains, Phase IV (KMG-IV): sequencing the most valuable type-strain genomes for metagenomic binning, comparative biology and taxonomic classification.</title>
        <authorList>
            <person name="Goeker M."/>
        </authorList>
    </citation>
    <scope>NUCLEOTIDE SEQUENCE [LARGE SCALE GENOMIC DNA]</scope>
    <source>
        <strain evidence="2 3">DSM 16791</strain>
    </source>
</reference>
<dbReference type="AlphaFoldDB" id="A0A317PGG7"/>
<feature type="chain" id="PRO_5016238720" evidence="1">
    <location>
        <begin position="28"/>
        <end position="146"/>
    </location>
</feature>
<evidence type="ECO:0000256" key="1">
    <source>
        <dbReference type="SAM" id="SignalP"/>
    </source>
</evidence>
<dbReference type="NCBIfam" id="TIGR02301">
    <property type="entry name" value="TIGR02301 family protein"/>
    <property type="match status" value="1"/>
</dbReference>